<evidence type="ECO:0000256" key="1">
    <source>
        <dbReference type="SAM" id="MobiDB-lite"/>
    </source>
</evidence>
<keyword evidence="2" id="KW-0472">Membrane</keyword>
<evidence type="ECO:0000256" key="2">
    <source>
        <dbReference type="SAM" id="Phobius"/>
    </source>
</evidence>
<dbReference type="Proteomes" id="UP000623608">
    <property type="component" value="Unassembled WGS sequence"/>
</dbReference>
<feature type="transmembrane region" description="Helical" evidence="2">
    <location>
        <begin position="16"/>
        <end position="34"/>
    </location>
</feature>
<feature type="transmembrane region" description="Helical" evidence="2">
    <location>
        <begin position="126"/>
        <end position="147"/>
    </location>
</feature>
<protein>
    <recommendedName>
        <fullName evidence="5">DUF308 domain-containing protein</fullName>
    </recommendedName>
</protein>
<feature type="region of interest" description="Disordered" evidence="1">
    <location>
        <begin position="252"/>
        <end position="280"/>
    </location>
</feature>
<accession>A0A919NLZ8</accession>
<evidence type="ECO:0000313" key="3">
    <source>
        <dbReference type="EMBL" id="GIF21264.1"/>
    </source>
</evidence>
<dbReference type="AlphaFoldDB" id="A0A919NLZ8"/>
<reference evidence="3" key="1">
    <citation type="submission" date="2021-01" db="EMBL/GenBank/DDBJ databases">
        <title>Whole genome shotgun sequence of Actinoplanes tereljensis NBRC 105297.</title>
        <authorList>
            <person name="Komaki H."/>
            <person name="Tamura T."/>
        </authorList>
    </citation>
    <scope>NUCLEOTIDE SEQUENCE</scope>
    <source>
        <strain evidence="3">NBRC 105297</strain>
    </source>
</reference>
<keyword evidence="2" id="KW-1133">Transmembrane helix</keyword>
<evidence type="ECO:0000313" key="4">
    <source>
        <dbReference type="Proteomes" id="UP000623608"/>
    </source>
</evidence>
<name>A0A919NLZ8_9ACTN</name>
<dbReference type="EMBL" id="BOMY01000025">
    <property type="protein sequence ID" value="GIF21264.1"/>
    <property type="molecule type" value="Genomic_DNA"/>
</dbReference>
<feature type="region of interest" description="Disordered" evidence="1">
    <location>
        <begin position="201"/>
        <end position="225"/>
    </location>
</feature>
<proteinExistence type="predicted"/>
<evidence type="ECO:0008006" key="5">
    <source>
        <dbReference type="Google" id="ProtNLM"/>
    </source>
</evidence>
<comment type="caution">
    <text evidence="3">The sequence shown here is derived from an EMBL/GenBank/DDBJ whole genome shotgun (WGS) entry which is preliminary data.</text>
</comment>
<keyword evidence="4" id="KW-1185">Reference proteome</keyword>
<keyword evidence="2" id="KW-0812">Transmembrane</keyword>
<gene>
    <name evidence="3" type="ORF">Ate02nite_39940</name>
</gene>
<organism evidence="3 4">
    <name type="scientific">Paractinoplanes tereljensis</name>
    <dbReference type="NCBI Taxonomy" id="571912"/>
    <lineage>
        <taxon>Bacteria</taxon>
        <taxon>Bacillati</taxon>
        <taxon>Actinomycetota</taxon>
        <taxon>Actinomycetes</taxon>
        <taxon>Micromonosporales</taxon>
        <taxon>Micromonosporaceae</taxon>
        <taxon>Paractinoplanes</taxon>
    </lineage>
</organism>
<sequence>MLWSGSSPLTVMRDSMWGFLMFAGVAWLAIAWSVLRLEPVSVADVAGPVVLFGALCEGVRALAGTRTWWLNAGMAGLFTVTGLVLLVDSGSSYATPASLVGWFLMVRGAMDVAVSTMNRGTDRTWGLMMALGVAQAGLGFYAAGPLARTADPMILLLGGLGLLRAVADLVTALRLREASGVRHDVLQLSPEREAGVIGYSAGREDYDGTPQAGRARHRAGQGPQTFHDEVLRTTADLDLMLAQAGVSATAAHRTAEADIPPVPDTAESAEEATVGEDHRH</sequence>
<feature type="transmembrane region" description="Helical" evidence="2">
    <location>
        <begin position="68"/>
        <end position="87"/>
    </location>
</feature>
<feature type="transmembrane region" description="Helical" evidence="2">
    <location>
        <begin position="153"/>
        <end position="173"/>
    </location>
</feature>